<organism evidence="4 5">
    <name type="scientific">Photorhabdus tasmaniensis</name>
    <dbReference type="NCBI Taxonomy" id="1004159"/>
    <lineage>
        <taxon>Bacteria</taxon>
        <taxon>Pseudomonadati</taxon>
        <taxon>Pseudomonadota</taxon>
        <taxon>Gammaproteobacteria</taxon>
        <taxon>Enterobacterales</taxon>
        <taxon>Morganellaceae</taxon>
        <taxon>Photorhabdus</taxon>
    </lineage>
</organism>
<reference evidence="4 5" key="1">
    <citation type="submission" date="2018-02" db="EMBL/GenBank/DDBJ databases">
        <authorList>
            <person name="Machado R.A."/>
        </authorList>
    </citation>
    <scope>NUCLEOTIDE SEQUENCE [LARGE SCALE GENOMIC DNA]</scope>
    <source>
        <strain evidence="4 5">T327</strain>
    </source>
</reference>
<dbReference type="SUPFAM" id="SSF143120">
    <property type="entry name" value="YefM-like"/>
    <property type="match status" value="1"/>
</dbReference>
<keyword evidence="3" id="KW-0812">Transmembrane</keyword>
<dbReference type="Pfam" id="PF02604">
    <property type="entry name" value="PhdYeFM_antitox"/>
    <property type="match status" value="1"/>
</dbReference>
<keyword evidence="3" id="KW-0472">Membrane</keyword>
<dbReference type="EMBL" id="PUJU01000034">
    <property type="protein sequence ID" value="NHB89038.1"/>
    <property type="molecule type" value="Genomic_DNA"/>
</dbReference>
<comment type="similarity">
    <text evidence="1 2">Belongs to the phD/YefM antitoxin family.</text>
</comment>
<gene>
    <name evidence="4" type="ORF">C5471_15570</name>
</gene>
<evidence type="ECO:0000256" key="1">
    <source>
        <dbReference type="ARBA" id="ARBA00009981"/>
    </source>
</evidence>
<evidence type="ECO:0000313" key="5">
    <source>
        <dbReference type="Proteomes" id="UP000697802"/>
    </source>
</evidence>
<evidence type="ECO:0000313" key="4">
    <source>
        <dbReference type="EMBL" id="NHB89038.1"/>
    </source>
</evidence>
<evidence type="ECO:0000256" key="3">
    <source>
        <dbReference type="SAM" id="Phobius"/>
    </source>
</evidence>
<dbReference type="InterPro" id="IPR036165">
    <property type="entry name" value="YefM-like_sf"/>
</dbReference>
<comment type="caution">
    <text evidence="4">The sequence shown here is derived from an EMBL/GenBank/DDBJ whole genome shotgun (WGS) entry which is preliminary data.</text>
</comment>
<dbReference type="Proteomes" id="UP000697802">
    <property type="component" value="Unassembled WGS sequence"/>
</dbReference>
<evidence type="ECO:0000256" key="2">
    <source>
        <dbReference type="RuleBase" id="RU362080"/>
    </source>
</evidence>
<dbReference type="InterPro" id="IPR006442">
    <property type="entry name" value="Antitoxin_Phd/YefM"/>
</dbReference>
<keyword evidence="5" id="KW-1185">Reference proteome</keyword>
<name>A0ABX0GIU3_9GAMM</name>
<keyword evidence="3" id="KW-1133">Transmembrane helix</keyword>
<accession>A0ABX0GIU3</accession>
<comment type="function">
    <text evidence="2">Antitoxin component of a type II toxin-antitoxin (TA) system.</text>
</comment>
<proteinExistence type="inferred from homology"/>
<dbReference type="NCBIfam" id="TIGR01552">
    <property type="entry name" value="phd_fam"/>
    <property type="match status" value="1"/>
</dbReference>
<feature type="transmembrane region" description="Helical" evidence="3">
    <location>
        <begin position="6"/>
        <end position="28"/>
    </location>
</feature>
<dbReference type="Gene3D" id="3.40.1620.10">
    <property type="entry name" value="YefM-like domain"/>
    <property type="match status" value="1"/>
</dbReference>
<protein>
    <recommendedName>
        <fullName evidence="2">Antitoxin</fullName>
    </recommendedName>
</protein>
<sequence>MLLNFLFMVTVVSALSAFSLWLLVLWCVHFNCTGDSMKIINFTDARAKLSDVYKTAVGGEPVIIRHKSFGKAVLISEAEYREFAANKLKQDVTAIFDEFDAELRELSDL</sequence>